<comment type="caution">
    <text evidence="1">The sequence shown here is derived from an EMBL/GenBank/DDBJ whole genome shotgun (WGS) entry which is preliminary data.</text>
</comment>
<evidence type="ECO:0000313" key="2">
    <source>
        <dbReference type="Proteomes" id="UP001291309"/>
    </source>
</evidence>
<dbReference type="CDD" id="cd19166">
    <property type="entry name" value="HemeO-bac"/>
    <property type="match status" value="1"/>
</dbReference>
<dbReference type="Gene3D" id="1.20.910.10">
    <property type="entry name" value="Heme oxygenase-like"/>
    <property type="match status" value="1"/>
</dbReference>
<dbReference type="Proteomes" id="UP001291309">
    <property type="component" value="Unassembled WGS sequence"/>
</dbReference>
<gene>
    <name evidence="1" type="ORF">SYV04_11885</name>
</gene>
<evidence type="ECO:0000313" key="1">
    <source>
        <dbReference type="EMBL" id="MDY7227099.1"/>
    </source>
</evidence>
<proteinExistence type="predicted"/>
<dbReference type="SUPFAM" id="SSF48613">
    <property type="entry name" value="Heme oxygenase-like"/>
    <property type="match status" value="1"/>
</dbReference>
<protein>
    <submittedName>
        <fullName evidence="1">Biliverdin-producing heme oxygenase</fullName>
    </submittedName>
</protein>
<keyword evidence="2" id="KW-1185">Reference proteome</keyword>
<name>A0ABU5H2I2_9BACT</name>
<dbReference type="RefSeq" id="WP_321545814.1">
    <property type="nucleotide sequence ID" value="NZ_JAXIVS010000003.1"/>
</dbReference>
<organism evidence="1 2">
    <name type="scientific">Hyalangium rubrum</name>
    <dbReference type="NCBI Taxonomy" id="3103134"/>
    <lineage>
        <taxon>Bacteria</taxon>
        <taxon>Pseudomonadati</taxon>
        <taxon>Myxococcota</taxon>
        <taxon>Myxococcia</taxon>
        <taxon>Myxococcales</taxon>
        <taxon>Cystobacterineae</taxon>
        <taxon>Archangiaceae</taxon>
        <taxon>Hyalangium</taxon>
    </lineage>
</organism>
<accession>A0ABU5H2I2</accession>
<reference evidence="1 2" key="1">
    <citation type="submission" date="2023-12" db="EMBL/GenBank/DDBJ databases">
        <title>the genome sequence of Hyalangium sp. s54d21.</title>
        <authorList>
            <person name="Zhang X."/>
        </authorList>
    </citation>
    <scope>NUCLEOTIDE SEQUENCE [LARGE SCALE GENOMIC DNA]</scope>
    <source>
        <strain evidence="2">s54d21</strain>
    </source>
</reference>
<dbReference type="InterPro" id="IPR016084">
    <property type="entry name" value="Haem_Oase-like_multi-hlx"/>
</dbReference>
<dbReference type="InterPro" id="IPR016053">
    <property type="entry name" value="Haem_Oase-like"/>
</dbReference>
<dbReference type="Pfam" id="PF01126">
    <property type="entry name" value="Heme_oxygenase"/>
    <property type="match status" value="1"/>
</dbReference>
<dbReference type="EMBL" id="JAXIVS010000003">
    <property type="protein sequence ID" value="MDY7227099.1"/>
    <property type="molecule type" value="Genomic_DNA"/>
</dbReference>
<sequence>MKPVHPTKCLPPAPQTLLLRLKTETRPHHERAERTVRLLEPGLTPEGYRRHLEALYGLFAPLEEALADCLSGRVPELRATERWKLPLLEEDLAALGHDAASLARLPRASTLPALTGLPEALGCFYVLEGSTLGGQLILRHLQKHFAGAPVGAFAFFRAYGEEVGPMWKAFGEAVTRVSAAEASESFDARVVRGAQDTFDAFEAWLGREVTDVVADA</sequence>